<dbReference type="PANTHER" id="PTHR40460">
    <property type="entry name" value="CHROMOSOME 1, WHOLE GENOME SHOTGUN SEQUENCE"/>
    <property type="match status" value="1"/>
</dbReference>
<dbReference type="EMBL" id="KE747824">
    <property type="protein sequence ID" value="RMZ70332.1"/>
    <property type="molecule type" value="Genomic_DNA"/>
</dbReference>
<feature type="region of interest" description="Disordered" evidence="1">
    <location>
        <begin position="65"/>
        <end position="116"/>
    </location>
</feature>
<keyword evidence="3" id="KW-1185">Reference proteome</keyword>
<dbReference type="AlphaFoldDB" id="A0A3M7M779"/>
<evidence type="ECO:0000313" key="2">
    <source>
        <dbReference type="EMBL" id="RMZ70332.1"/>
    </source>
</evidence>
<accession>A0A3M7M779</accession>
<dbReference type="InterPro" id="IPR036629">
    <property type="entry name" value="YjbJ_sf"/>
</dbReference>
<dbReference type="SUPFAM" id="SSF69047">
    <property type="entry name" value="Hypothetical protein YjbJ"/>
    <property type="match status" value="1"/>
</dbReference>
<sequence>MWLRGNCVHQHIPTNRQHVYTRSNPKNKKTLHNIAIMSNDPTSTPQSYLDQAKGAVQSVLGSVTGSTADKAQGENRKEAAAAEHDLSHSAVKAGPISVTPSGGIAKDDPDRSAGSWNQNVGAAKEAIGGFVGAEGLKQEGIRQNKEGKGQEAAGQVNDLGKGVADRVGGTIGGAVAGLTGNAVQKEEAMKQHDEGKARQRGVEVDLQKQAEADRA</sequence>
<organism evidence="2 3">
    <name type="scientific">Pyrenophora seminiperda CCB06</name>
    <dbReference type="NCBI Taxonomy" id="1302712"/>
    <lineage>
        <taxon>Eukaryota</taxon>
        <taxon>Fungi</taxon>
        <taxon>Dikarya</taxon>
        <taxon>Ascomycota</taxon>
        <taxon>Pezizomycotina</taxon>
        <taxon>Dothideomycetes</taxon>
        <taxon>Pleosporomycetidae</taxon>
        <taxon>Pleosporales</taxon>
        <taxon>Pleosporineae</taxon>
        <taxon>Pleosporaceae</taxon>
        <taxon>Pyrenophora</taxon>
    </lineage>
</organism>
<evidence type="ECO:0000313" key="3">
    <source>
        <dbReference type="Proteomes" id="UP000265663"/>
    </source>
</evidence>
<reference evidence="2 3" key="1">
    <citation type="journal article" date="2014" name="PLoS ONE">
        <title>De novo Genome Assembly of the Fungal Plant Pathogen Pyrenophora semeniperda.</title>
        <authorList>
            <person name="Soliai M.M."/>
            <person name="Meyer S.E."/>
            <person name="Udall J.A."/>
            <person name="Elzinga D.E."/>
            <person name="Hermansen R.A."/>
            <person name="Bodily P.M."/>
            <person name="Hart A.A."/>
            <person name="Coleman C.E."/>
        </authorList>
    </citation>
    <scope>NUCLEOTIDE SEQUENCE [LARGE SCALE GENOMIC DNA]</scope>
    <source>
        <strain evidence="2 3">CCB06</strain>
        <tissue evidence="2">Mycelium</tissue>
    </source>
</reference>
<gene>
    <name evidence="2" type="ORF">GMOD_00000411</name>
</gene>
<name>A0A3M7M779_9PLEO</name>
<dbReference type="Proteomes" id="UP000265663">
    <property type="component" value="Unassembled WGS sequence"/>
</dbReference>
<protein>
    <submittedName>
        <fullName evidence="2">Mismatched base pair and cruciform dna recognition</fullName>
    </submittedName>
</protein>
<feature type="region of interest" description="Disordered" evidence="1">
    <location>
        <begin position="185"/>
        <end position="215"/>
    </location>
</feature>
<evidence type="ECO:0000256" key="1">
    <source>
        <dbReference type="SAM" id="MobiDB-lite"/>
    </source>
</evidence>
<proteinExistence type="predicted"/>
<dbReference type="PANTHER" id="PTHR40460:SF1">
    <property type="entry name" value="CSBD-LIKE DOMAIN-CONTAINING PROTEIN"/>
    <property type="match status" value="1"/>
</dbReference>
<feature type="compositionally biased region" description="Basic and acidic residues" evidence="1">
    <location>
        <begin position="71"/>
        <end position="87"/>
    </location>
</feature>
<dbReference type="OrthoDB" id="5309565at2759"/>